<evidence type="ECO:0000256" key="3">
    <source>
        <dbReference type="SAM" id="MobiDB-lite"/>
    </source>
</evidence>
<dbReference type="Gene3D" id="3.40.50.300">
    <property type="entry name" value="P-loop containing nucleotide triphosphate hydrolases"/>
    <property type="match status" value="1"/>
</dbReference>
<keyword evidence="2" id="KW-0067">ATP-binding</keyword>
<dbReference type="InterPro" id="IPR027417">
    <property type="entry name" value="P-loop_NTPase"/>
</dbReference>
<dbReference type="SUPFAM" id="SSF52540">
    <property type="entry name" value="P-loop containing nucleoside triphosphate hydrolases"/>
    <property type="match status" value="1"/>
</dbReference>
<protein>
    <recommendedName>
        <fullName evidence="4">AAA+ ATPase domain-containing protein</fullName>
    </recommendedName>
</protein>
<dbReference type="GO" id="GO:0005694">
    <property type="term" value="C:chromosome"/>
    <property type="evidence" value="ECO:0007669"/>
    <property type="project" value="TreeGrafter"/>
</dbReference>
<dbReference type="GO" id="GO:0051598">
    <property type="term" value="P:meiotic recombination checkpoint signaling"/>
    <property type="evidence" value="ECO:0007669"/>
    <property type="project" value="TreeGrafter"/>
</dbReference>
<dbReference type="STRING" id="857342.A0A2T3BE90"/>
<accession>A0A2T3BE90</accession>
<dbReference type="FunCoup" id="A0A2T3BE90">
    <property type="interactions" value="608"/>
</dbReference>
<sequence length="500" mass="55864">MAQNDGSRVKPGKIYLEARVKSDIDLEVDESEVMRQDLERLLSIPDRTFDLGEDILANKYRASLLLGEFYEEAAIALLSLKVVEYNGPNLDTTCHSSNDVTVKVHVYKLYKTGEEREALQQSEITSMPHMSFAEQWDELVFEENLKGELIRLVTNMIRFSRKPGAKRPVFNPLILMHGPPGTGKTTLCQGLAQKISIRLNSIYKHTKLIQIKTATLLSKFYSQSAKQVDEIFTAIEKMCEEDSEQLICVLIDEVESIANSRESTMHGEAQDSLRATNALLTGLDRAKEHSNVIFLCTSNMLSCLDAAFLDRCGLKIAMDPPLAATQYEILRGRIQKLIDEGHIVSNTSLPSYRDAELEFNTDSGLPGSRLLGIIKLINSLDAGASEGEISGRTLTQLPGKAILRYLDEDECDLDMALNFIEKSIRSEKRQAIQKADSMNEDDVDSTGKAPELADPRGQKRKTTRVLREDSEIDRALSMLEAIENFADVISPGWLSRRSGV</sequence>
<dbReference type="PANTHER" id="PTHR45991">
    <property type="entry name" value="PACHYTENE CHECKPOINT PROTEIN 2"/>
    <property type="match status" value="1"/>
</dbReference>
<feature type="domain" description="AAA+ ATPase" evidence="4">
    <location>
        <begin position="170"/>
        <end position="322"/>
    </location>
</feature>
<keyword evidence="6" id="KW-1185">Reference proteome</keyword>
<feature type="region of interest" description="Disordered" evidence="3">
    <location>
        <begin position="431"/>
        <end position="465"/>
    </location>
</feature>
<keyword evidence="1" id="KW-0547">Nucleotide-binding</keyword>
<dbReference type="InterPro" id="IPR003593">
    <property type="entry name" value="AAA+_ATPase"/>
</dbReference>
<evidence type="ECO:0000259" key="4">
    <source>
        <dbReference type="SMART" id="SM00382"/>
    </source>
</evidence>
<dbReference type="InterPro" id="IPR044539">
    <property type="entry name" value="Pch2-like"/>
</dbReference>
<dbReference type="GO" id="GO:0016887">
    <property type="term" value="F:ATP hydrolysis activity"/>
    <property type="evidence" value="ECO:0007669"/>
    <property type="project" value="InterPro"/>
</dbReference>
<dbReference type="OrthoDB" id="5925at2759"/>
<dbReference type="EMBL" id="KZ679006">
    <property type="protein sequence ID" value="PSS27694.1"/>
    <property type="molecule type" value="Genomic_DNA"/>
</dbReference>
<dbReference type="GeneID" id="36571233"/>
<dbReference type="PANTHER" id="PTHR45991:SF1">
    <property type="entry name" value="PACHYTENE CHECKPOINT PROTEIN 2 HOMOLOG"/>
    <property type="match status" value="1"/>
</dbReference>
<dbReference type="GO" id="GO:0005524">
    <property type="term" value="F:ATP binding"/>
    <property type="evidence" value="ECO:0007669"/>
    <property type="project" value="UniProtKB-KW"/>
</dbReference>
<dbReference type="RefSeq" id="XP_024725219.1">
    <property type="nucleotide sequence ID" value="XM_024863152.1"/>
</dbReference>
<dbReference type="GO" id="GO:0007131">
    <property type="term" value="P:reciprocal meiotic recombination"/>
    <property type="evidence" value="ECO:0007669"/>
    <property type="project" value="TreeGrafter"/>
</dbReference>
<evidence type="ECO:0000313" key="6">
    <source>
        <dbReference type="Proteomes" id="UP000241818"/>
    </source>
</evidence>
<organism evidence="5 6">
    <name type="scientific">Amorphotheca resinae ATCC 22711</name>
    <dbReference type="NCBI Taxonomy" id="857342"/>
    <lineage>
        <taxon>Eukaryota</taxon>
        <taxon>Fungi</taxon>
        <taxon>Dikarya</taxon>
        <taxon>Ascomycota</taxon>
        <taxon>Pezizomycotina</taxon>
        <taxon>Leotiomycetes</taxon>
        <taxon>Helotiales</taxon>
        <taxon>Amorphothecaceae</taxon>
        <taxon>Amorphotheca</taxon>
    </lineage>
</organism>
<proteinExistence type="predicted"/>
<dbReference type="AlphaFoldDB" id="A0A2T3BE90"/>
<evidence type="ECO:0000313" key="5">
    <source>
        <dbReference type="EMBL" id="PSS27694.1"/>
    </source>
</evidence>
<evidence type="ECO:0000256" key="1">
    <source>
        <dbReference type="ARBA" id="ARBA00022741"/>
    </source>
</evidence>
<dbReference type="GO" id="GO:0005634">
    <property type="term" value="C:nucleus"/>
    <property type="evidence" value="ECO:0007669"/>
    <property type="project" value="TreeGrafter"/>
</dbReference>
<dbReference type="InterPro" id="IPR003959">
    <property type="entry name" value="ATPase_AAA_core"/>
</dbReference>
<name>A0A2T3BE90_AMORE</name>
<evidence type="ECO:0000256" key="2">
    <source>
        <dbReference type="ARBA" id="ARBA00022840"/>
    </source>
</evidence>
<dbReference type="SMART" id="SM00382">
    <property type="entry name" value="AAA"/>
    <property type="match status" value="1"/>
</dbReference>
<dbReference type="Proteomes" id="UP000241818">
    <property type="component" value="Unassembled WGS sequence"/>
</dbReference>
<reference evidence="5 6" key="1">
    <citation type="journal article" date="2018" name="New Phytol.">
        <title>Comparative genomics and transcriptomics depict ericoid mycorrhizal fungi as versatile saprotrophs and plant mutualists.</title>
        <authorList>
            <person name="Martino E."/>
            <person name="Morin E."/>
            <person name="Grelet G.A."/>
            <person name="Kuo A."/>
            <person name="Kohler A."/>
            <person name="Daghino S."/>
            <person name="Barry K.W."/>
            <person name="Cichocki N."/>
            <person name="Clum A."/>
            <person name="Dockter R.B."/>
            <person name="Hainaut M."/>
            <person name="Kuo R.C."/>
            <person name="LaButti K."/>
            <person name="Lindahl B.D."/>
            <person name="Lindquist E.A."/>
            <person name="Lipzen A."/>
            <person name="Khouja H.R."/>
            <person name="Magnuson J."/>
            <person name="Murat C."/>
            <person name="Ohm R.A."/>
            <person name="Singer S.W."/>
            <person name="Spatafora J.W."/>
            <person name="Wang M."/>
            <person name="Veneault-Fourrey C."/>
            <person name="Henrissat B."/>
            <person name="Grigoriev I.V."/>
            <person name="Martin F.M."/>
            <person name="Perotto S."/>
        </authorList>
    </citation>
    <scope>NUCLEOTIDE SEQUENCE [LARGE SCALE GENOMIC DNA]</scope>
    <source>
        <strain evidence="5 6">ATCC 22711</strain>
    </source>
</reference>
<dbReference type="InParanoid" id="A0A2T3BE90"/>
<dbReference type="Pfam" id="PF00004">
    <property type="entry name" value="AAA"/>
    <property type="match status" value="1"/>
</dbReference>
<gene>
    <name evidence="5" type="ORF">M430DRAFT_14951</name>
</gene>